<keyword evidence="1" id="KW-0862">Zinc</keyword>
<evidence type="ECO:0000256" key="2">
    <source>
        <dbReference type="SAM" id="MobiDB-lite"/>
    </source>
</evidence>
<dbReference type="EMBL" id="JACEFO010001629">
    <property type="protein sequence ID" value="KAF8728151.1"/>
    <property type="molecule type" value="Genomic_DNA"/>
</dbReference>
<feature type="region of interest" description="Disordered" evidence="2">
    <location>
        <begin position="486"/>
        <end position="537"/>
    </location>
</feature>
<evidence type="ECO:0000313" key="4">
    <source>
        <dbReference type="EMBL" id="KAF8728151.1"/>
    </source>
</evidence>
<evidence type="ECO:0000259" key="3">
    <source>
        <dbReference type="PROSITE" id="PS50158"/>
    </source>
</evidence>
<comment type="caution">
    <text evidence="4">The sequence shown here is derived from an EMBL/GenBank/DDBJ whole genome shotgun (WGS) entry which is preliminary data.</text>
</comment>
<evidence type="ECO:0000313" key="5">
    <source>
        <dbReference type="Proteomes" id="UP000636709"/>
    </source>
</evidence>
<dbReference type="PANTHER" id="PTHR33087">
    <property type="entry name" value="OS07G0539200 PROTEIN"/>
    <property type="match status" value="1"/>
</dbReference>
<keyword evidence="1" id="KW-0479">Metal-binding</keyword>
<dbReference type="Proteomes" id="UP000636709">
    <property type="component" value="Unassembled WGS sequence"/>
</dbReference>
<accession>A0A835F4M2</accession>
<sequence length="878" mass="95705">MSEHGTTPPPKLAGNPLAATKSTPPLSGDPPAAAKGTIPNLVHPVADPHQHPGSGSADAVELDYCSSGSSSASSDGESQRSLYPKDLRGKGPALPTEEAPGRSELQPGISFKEALAGEAAVRMGAAGYAACPVHDRLGEKVSSEQSSINGYGYSQLMKARAVGKCYNCFASDHCIAFCRDPPRCILCSRSGHKARSCPNSAHRRRPTLAPPVWRRRVPEVATAANPPPTPPKKTAVSLAAKSPLPSMDLIPGESWRRPNNVVACAARISAVREAERDLLLHALVAVQRDAHARLTCDGVHHDALQQLRIPPHALQVSRISPSVFLLRFQSSEIRNSAQARQELAAGHSMLHLMPWSRQVGAAGALGRLYYRARVCLEGVPDHAHNIESVLHLLPKQAFVEDIDHEYRTDDEKGCFILWIWCKDPDSIDVGGTLQIEEPMVTHEVEDYNPPPSSPSRGSFESDRSGFPTDEPITQWPMRHYFAWRLGQPDATPDPPRASVYSRLGSRRDRSPPRDDGAGSSRQMQQQNQHNWAGNSRSTFYGAGSSMFRNNRDGNYQGNRRGRSTWSAEEMYGDEICWGNTARLAEQYRSDPMMVEIELLPMHRQPNASQRSVEPTVIERVRLVPDLLTGDDLFIAHDNQVTKETDNGIANRKGSQQHDVEQTELVSVEEHGWQDNVMSGALLASPGTSEPMFGNLFDLNQQYDTAEDRLEDGAGQMENARAAPEGPNIEKEQIDRSILGSADGRLNKHSSKTAARVFPKIVIPLKKSLLCTPAPKSKAPHAKKNSNVEDANQGNLMRKGHKGVATIDEKATALLMKTSGIIGVGEQPTELAHQQFGTHFAMPMQDGLLGNMRTTFGMPQPGGVDLLSTLVGEAGVEDD</sequence>
<protein>
    <recommendedName>
        <fullName evidence="3">CCHC-type domain-containing protein</fullName>
    </recommendedName>
</protein>
<evidence type="ECO:0000256" key="1">
    <source>
        <dbReference type="PROSITE-ProRule" id="PRU00047"/>
    </source>
</evidence>
<keyword evidence="5" id="KW-1185">Reference proteome</keyword>
<reference evidence="4" key="1">
    <citation type="submission" date="2020-07" db="EMBL/GenBank/DDBJ databases">
        <title>Genome sequence and genetic diversity analysis of an under-domesticated orphan crop, white fonio (Digitaria exilis).</title>
        <authorList>
            <person name="Bennetzen J.L."/>
            <person name="Chen S."/>
            <person name="Ma X."/>
            <person name="Wang X."/>
            <person name="Yssel A.E.J."/>
            <person name="Chaluvadi S.R."/>
            <person name="Johnson M."/>
            <person name="Gangashetty P."/>
            <person name="Hamidou F."/>
            <person name="Sanogo M.D."/>
            <person name="Zwaenepoel A."/>
            <person name="Wallace J."/>
            <person name="Van De Peer Y."/>
            <person name="Van Deynze A."/>
        </authorList>
    </citation>
    <scope>NUCLEOTIDE SEQUENCE</scope>
    <source>
        <tissue evidence="4">Leaves</tissue>
    </source>
</reference>
<name>A0A835F4M2_9POAL</name>
<feature type="compositionally biased region" description="Low complexity" evidence="2">
    <location>
        <begin position="66"/>
        <end position="81"/>
    </location>
</feature>
<feature type="region of interest" description="Disordered" evidence="2">
    <location>
        <begin position="1"/>
        <end position="108"/>
    </location>
</feature>
<dbReference type="PROSITE" id="PS50158">
    <property type="entry name" value="ZF_CCHC"/>
    <property type="match status" value="1"/>
</dbReference>
<feature type="compositionally biased region" description="Polar residues" evidence="2">
    <location>
        <begin position="519"/>
        <end position="537"/>
    </location>
</feature>
<dbReference type="InterPro" id="IPR036875">
    <property type="entry name" value="Znf_CCHC_sf"/>
</dbReference>
<keyword evidence="1" id="KW-0863">Zinc-finger</keyword>
<dbReference type="PANTHER" id="PTHR33087:SF21">
    <property type="entry name" value="OS03G0782100 PROTEIN"/>
    <property type="match status" value="1"/>
</dbReference>
<proteinExistence type="predicted"/>
<dbReference type="GO" id="GO:0008270">
    <property type="term" value="F:zinc ion binding"/>
    <property type="evidence" value="ECO:0007669"/>
    <property type="project" value="UniProtKB-KW"/>
</dbReference>
<feature type="domain" description="CCHC-type" evidence="3">
    <location>
        <begin position="183"/>
        <end position="199"/>
    </location>
</feature>
<dbReference type="Gene3D" id="4.10.60.10">
    <property type="entry name" value="Zinc finger, CCHC-type"/>
    <property type="match status" value="1"/>
</dbReference>
<feature type="region of interest" description="Disordered" evidence="2">
    <location>
        <begin position="542"/>
        <end position="561"/>
    </location>
</feature>
<dbReference type="SMART" id="SM00343">
    <property type="entry name" value="ZnF_C2HC"/>
    <property type="match status" value="2"/>
</dbReference>
<dbReference type="OrthoDB" id="719677at2759"/>
<organism evidence="4 5">
    <name type="scientific">Digitaria exilis</name>
    <dbReference type="NCBI Taxonomy" id="1010633"/>
    <lineage>
        <taxon>Eukaryota</taxon>
        <taxon>Viridiplantae</taxon>
        <taxon>Streptophyta</taxon>
        <taxon>Embryophyta</taxon>
        <taxon>Tracheophyta</taxon>
        <taxon>Spermatophyta</taxon>
        <taxon>Magnoliopsida</taxon>
        <taxon>Liliopsida</taxon>
        <taxon>Poales</taxon>
        <taxon>Poaceae</taxon>
        <taxon>PACMAD clade</taxon>
        <taxon>Panicoideae</taxon>
        <taxon>Panicodae</taxon>
        <taxon>Paniceae</taxon>
        <taxon>Anthephorinae</taxon>
        <taxon>Digitaria</taxon>
    </lineage>
</organism>
<feature type="compositionally biased region" description="Polar residues" evidence="2">
    <location>
        <begin position="546"/>
        <end position="557"/>
    </location>
</feature>
<dbReference type="AlphaFoldDB" id="A0A835F4M2"/>
<dbReference type="GO" id="GO:0003676">
    <property type="term" value="F:nucleic acid binding"/>
    <property type="evidence" value="ECO:0007669"/>
    <property type="project" value="InterPro"/>
</dbReference>
<dbReference type="InterPro" id="IPR053253">
    <property type="entry name" value="Sex_diff_modulator"/>
</dbReference>
<gene>
    <name evidence="4" type="ORF">HU200_018734</name>
</gene>
<dbReference type="SUPFAM" id="SSF57756">
    <property type="entry name" value="Retrovirus zinc finger-like domains"/>
    <property type="match status" value="1"/>
</dbReference>
<feature type="compositionally biased region" description="Basic and acidic residues" evidence="2">
    <location>
        <begin position="505"/>
        <end position="516"/>
    </location>
</feature>
<feature type="region of interest" description="Disordered" evidence="2">
    <location>
        <begin position="442"/>
        <end position="472"/>
    </location>
</feature>
<dbReference type="InterPro" id="IPR001878">
    <property type="entry name" value="Znf_CCHC"/>
</dbReference>